<accession>A0ABU8C757</accession>
<keyword evidence="3" id="KW-1185">Reference proteome</keyword>
<dbReference type="RefSeq" id="WP_335736025.1">
    <property type="nucleotide sequence ID" value="NZ_JALAAR010000007.1"/>
</dbReference>
<protein>
    <recommendedName>
        <fullName evidence="4">Secreted protein</fullName>
    </recommendedName>
</protein>
<gene>
    <name evidence="2" type="ORF">MN202_10235</name>
</gene>
<feature type="chain" id="PRO_5047063449" description="Secreted protein" evidence="1">
    <location>
        <begin position="19"/>
        <end position="224"/>
    </location>
</feature>
<name>A0ABU8C757_9GAMM</name>
<dbReference type="Proteomes" id="UP001375382">
    <property type="component" value="Unassembled WGS sequence"/>
</dbReference>
<evidence type="ECO:0000313" key="2">
    <source>
        <dbReference type="EMBL" id="MEH8017614.1"/>
    </source>
</evidence>
<dbReference type="EMBL" id="JALAAR010000007">
    <property type="protein sequence ID" value="MEH8017614.1"/>
    <property type="molecule type" value="Genomic_DNA"/>
</dbReference>
<organism evidence="2 3">
    <name type="scientific">Rheinheimera muenzenbergensis</name>
    <dbReference type="NCBI Taxonomy" id="1193628"/>
    <lineage>
        <taxon>Bacteria</taxon>
        <taxon>Pseudomonadati</taxon>
        <taxon>Pseudomonadota</taxon>
        <taxon>Gammaproteobacteria</taxon>
        <taxon>Chromatiales</taxon>
        <taxon>Chromatiaceae</taxon>
        <taxon>Rheinheimera</taxon>
    </lineage>
</organism>
<evidence type="ECO:0000256" key="1">
    <source>
        <dbReference type="SAM" id="SignalP"/>
    </source>
</evidence>
<comment type="caution">
    <text evidence="2">The sequence shown here is derived from an EMBL/GenBank/DDBJ whole genome shotgun (WGS) entry which is preliminary data.</text>
</comment>
<feature type="signal peptide" evidence="1">
    <location>
        <begin position="1"/>
        <end position="18"/>
    </location>
</feature>
<evidence type="ECO:0008006" key="4">
    <source>
        <dbReference type="Google" id="ProtNLM"/>
    </source>
</evidence>
<evidence type="ECO:0000313" key="3">
    <source>
        <dbReference type="Proteomes" id="UP001375382"/>
    </source>
</evidence>
<proteinExistence type="predicted"/>
<sequence length="224" mass="24769">MKWLIYAAFAVFSMAANADEKQSGLLTLTQPEFHDQVVSQGCGYWDERQVRVCDYRTVLVNEPYTACHYNRTYASNPALFPTTVTTTHGPQHNCQYTITHGAPGMSPHATYHLRSSEQLTRQVERTEEYNCRMESRMVWVELPNCNANPRVQSQQPLSSNALTWQYATAFNGSTCPTGSIPASAPLSSAGSACSSANSMARTNEATTSHWHGAGPTCYKALQCQ</sequence>
<keyword evidence="1" id="KW-0732">Signal</keyword>
<reference evidence="2 3" key="1">
    <citation type="journal article" date="2023" name="Ecotoxicol. Environ. Saf.">
        <title>Mercury remediation potential of mercury-resistant strain Rheinheimera metallidurans sp. nov. isolated from a municipal waste dumping site.</title>
        <authorList>
            <person name="Yadav V."/>
            <person name="Manjhi A."/>
            <person name="Vadakedath N."/>
        </authorList>
    </citation>
    <scope>NUCLEOTIDE SEQUENCE [LARGE SCALE GENOMIC DNA]</scope>
    <source>
        <strain evidence="2 3">E-49</strain>
    </source>
</reference>